<reference evidence="1 3" key="1">
    <citation type="journal article" date="2014" name="Nat. Genet.">
        <title>Genome and transcriptome of the porcine whipworm Trichuris suis.</title>
        <authorList>
            <person name="Jex A.R."/>
            <person name="Nejsum P."/>
            <person name="Schwarz E.M."/>
            <person name="Hu L."/>
            <person name="Young N.D."/>
            <person name="Hall R.S."/>
            <person name="Korhonen P.K."/>
            <person name="Liao S."/>
            <person name="Thamsborg S."/>
            <person name="Xia J."/>
            <person name="Xu P."/>
            <person name="Wang S."/>
            <person name="Scheerlinck J.P."/>
            <person name="Hofmann A."/>
            <person name="Sternberg P.W."/>
            <person name="Wang J."/>
            <person name="Gasser R.B."/>
        </authorList>
    </citation>
    <scope>NUCLEOTIDE SEQUENCE [LARGE SCALE GENOMIC DNA]</scope>
    <source>
        <strain evidence="2">DCEP-RM93F</strain>
        <strain evidence="1">DCEP-RM93M</strain>
    </source>
</reference>
<protein>
    <submittedName>
        <fullName evidence="1">Uncharacterized protein</fullName>
    </submittedName>
</protein>
<keyword evidence="3" id="KW-1185">Reference proteome</keyword>
<gene>
    <name evidence="1" type="ORF">M513_01764</name>
    <name evidence="2" type="ORF">M514_01764</name>
</gene>
<dbReference type="EMBL" id="KL367476">
    <property type="protein sequence ID" value="KFD72643.1"/>
    <property type="molecule type" value="Genomic_DNA"/>
</dbReference>
<sequence length="248" mass="27972">MEASLRASYSVPKGEPCRSFVPRYPLTVSIAHSRPVGRHQNGITSAAHTSVTDAVVENIRWREGKNEPLNGAHGLRLQDVSKKLNWLLTEERKLMELGMDAANRLLNWYYERLSCLEKRQRLIGKSCFPADLAFHEEKLILLQERIEQLNCFIQCIVESSEKTFNSASSRLESKYSFPQIGMLRPGEKTVNTANDVVAHISDACIPQQGAPNGLNRERSLKGNITHRYSLNQSDTSLLYEDGVQATLM</sequence>
<evidence type="ECO:0000313" key="1">
    <source>
        <dbReference type="EMBL" id="KFD57253.1"/>
    </source>
</evidence>
<dbReference type="Proteomes" id="UP000030764">
    <property type="component" value="Unassembled WGS sequence"/>
</dbReference>
<dbReference type="EMBL" id="KL363189">
    <property type="protein sequence ID" value="KFD57253.1"/>
    <property type="molecule type" value="Genomic_DNA"/>
</dbReference>
<proteinExistence type="predicted"/>
<evidence type="ECO:0000313" key="3">
    <source>
        <dbReference type="Proteomes" id="UP000030764"/>
    </source>
</evidence>
<name>A0A085MJ57_9BILA</name>
<accession>A0A085MJ57</accession>
<dbReference type="Proteomes" id="UP000030758">
    <property type="component" value="Unassembled WGS sequence"/>
</dbReference>
<dbReference type="AlphaFoldDB" id="A0A085MJ57"/>
<organism evidence="1 3">
    <name type="scientific">Trichuris suis</name>
    <name type="common">pig whipworm</name>
    <dbReference type="NCBI Taxonomy" id="68888"/>
    <lineage>
        <taxon>Eukaryota</taxon>
        <taxon>Metazoa</taxon>
        <taxon>Ecdysozoa</taxon>
        <taxon>Nematoda</taxon>
        <taxon>Enoplea</taxon>
        <taxon>Dorylaimia</taxon>
        <taxon>Trichinellida</taxon>
        <taxon>Trichuridae</taxon>
        <taxon>Trichuris</taxon>
    </lineage>
</organism>
<evidence type="ECO:0000313" key="2">
    <source>
        <dbReference type="EMBL" id="KFD72643.1"/>
    </source>
</evidence>